<proteinExistence type="predicted"/>
<reference evidence="1 2" key="1">
    <citation type="submission" date="2018-07" db="EMBL/GenBank/DDBJ databases">
        <title>Genomic Encyclopedia of Type Strains, Phase IV (KMG-IV): sequencing the most valuable type-strain genomes for metagenomic binning, comparative biology and taxonomic classification.</title>
        <authorList>
            <person name="Goeker M."/>
        </authorList>
    </citation>
    <scope>NUCLEOTIDE SEQUENCE [LARGE SCALE GENOMIC DNA]</scope>
    <source>
        <strain evidence="1 2">DSM 101478</strain>
    </source>
</reference>
<evidence type="ECO:0000313" key="2">
    <source>
        <dbReference type="Proteomes" id="UP000255317"/>
    </source>
</evidence>
<dbReference type="Proteomes" id="UP000255317">
    <property type="component" value="Unassembled WGS sequence"/>
</dbReference>
<dbReference type="EMBL" id="QRAO01000003">
    <property type="protein sequence ID" value="RDK85240.1"/>
    <property type="molecule type" value="Genomic_DNA"/>
</dbReference>
<accession>A0A370QB70</accession>
<dbReference type="AlphaFoldDB" id="A0A370QB70"/>
<organism evidence="1 2">
    <name type="scientific">Marinirhabdus gelatinilytica</name>
    <dbReference type="NCBI Taxonomy" id="1703343"/>
    <lineage>
        <taxon>Bacteria</taxon>
        <taxon>Pseudomonadati</taxon>
        <taxon>Bacteroidota</taxon>
        <taxon>Flavobacteriia</taxon>
        <taxon>Flavobacteriales</taxon>
        <taxon>Flavobacteriaceae</taxon>
    </lineage>
</organism>
<evidence type="ECO:0000313" key="1">
    <source>
        <dbReference type="EMBL" id="RDK85240.1"/>
    </source>
</evidence>
<gene>
    <name evidence="1" type="ORF">C8D94_10358</name>
</gene>
<comment type="caution">
    <text evidence="1">The sequence shown here is derived from an EMBL/GenBank/DDBJ whole genome shotgun (WGS) entry which is preliminary data.</text>
</comment>
<protein>
    <submittedName>
        <fullName evidence="1">Uncharacterized protein</fullName>
    </submittedName>
</protein>
<name>A0A370QB70_9FLAO</name>
<keyword evidence="2" id="KW-1185">Reference proteome</keyword>
<sequence length="75" mass="8632">MPEGFSRVLYLKSTYGVTREDFNNGRSIKLYAEDLSGTNFISCNNYIGLNDSLKPCEMSVEKVRHFLENYIIIES</sequence>